<gene>
    <name evidence="2" type="ORF">TOA249_LOCUS32759</name>
</gene>
<dbReference type="Pfam" id="PF17921">
    <property type="entry name" value="Integrase_H2C2"/>
    <property type="match status" value="1"/>
</dbReference>
<accession>A0A821WRE9</accession>
<dbReference type="GO" id="GO:0015074">
    <property type="term" value="P:DNA integration"/>
    <property type="evidence" value="ECO:0007669"/>
    <property type="project" value="InterPro"/>
</dbReference>
<name>A0A821WRE9_9BILA</name>
<dbReference type="PROSITE" id="PS50994">
    <property type="entry name" value="INTEGRASE"/>
    <property type="match status" value="1"/>
</dbReference>
<proteinExistence type="predicted"/>
<evidence type="ECO:0000313" key="2">
    <source>
        <dbReference type="EMBL" id="CAF4931106.1"/>
    </source>
</evidence>
<dbReference type="InterPro" id="IPR041588">
    <property type="entry name" value="Integrase_H2C2"/>
</dbReference>
<dbReference type="SUPFAM" id="SSF53098">
    <property type="entry name" value="Ribonuclease H-like"/>
    <property type="match status" value="1"/>
</dbReference>
<dbReference type="InterPro" id="IPR012337">
    <property type="entry name" value="RNaseH-like_sf"/>
</dbReference>
<dbReference type="GO" id="GO:0003676">
    <property type="term" value="F:nucleic acid binding"/>
    <property type="evidence" value="ECO:0007669"/>
    <property type="project" value="InterPro"/>
</dbReference>
<evidence type="ECO:0000313" key="3">
    <source>
        <dbReference type="Proteomes" id="UP000663838"/>
    </source>
</evidence>
<dbReference type="InterPro" id="IPR050951">
    <property type="entry name" value="Retrovirus_Pol_polyprotein"/>
</dbReference>
<dbReference type="PANTHER" id="PTHR37984">
    <property type="entry name" value="PROTEIN CBG26694"/>
    <property type="match status" value="1"/>
</dbReference>
<reference evidence="2" key="1">
    <citation type="submission" date="2021-02" db="EMBL/GenBank/DDBJ databases">
        <authorList>
            <person name="Nowell W R."/>
        </authorList>
    </citation>
    <scope>NUCLEOTIDE SEQUENCE</scope>
</reference>
<dbReference type="Pfam" id="PF00665">
    <property type="entry name" value="rve"/>
    <property type="match status" value="1"/>
</dbReference>
<sequence length="457" mass="52670">MNNNKLYGLELNKVGKFELRIMLQEGINLIPEAIKAFSNLFNCKVIVFEKRRHPIEFGDDSLTKICYLNSHNSLHYNLLLEDNLNSKQLNSPEPVILPEGRVESAIKNVEVSVQNNSKLTFNKWTHEEIKIMQRSNDQLKFLRNIIMAYPPGEAQNILVREIDLNLDTHHFVALITLNAFIRGAIEIHISRAHCGQHVLKTILRETVWHPSDWKVIEDVCHTCQVCQRFKPPCNVANPGYLKLVSNCPFDLLSIDLMNLPITRDNFKCCLVAIDHYTKYMYAAPLKDKTAATVVQTLERVILQRCLQLPSRILSDNGPEWDNSLYRNMLVRNNIKPIYSSPNHPESNGGVERANQTLQHLLARYEGEHTDWVRSLPEVVRIYNSSPHATTKRTPVSFFLQRANSLRNDQDNLRKAAWREPSHKFAPFMVSQLVDYLCKSERTILSDFGNGQRTYTNV</sequence>
<feature type="domain" description="Integrase catalytic" evidence="1">
    <location>
        <begin position="244"/>
        <end position="402"/>
    </location>
</feature>
<dbReference type="PANTHER" id="PTHR37984:SF5">
    <property type="entry name" value="PROTEIN NYNRIN-LIKE"/>
    <property type="match status" value="1"/>
</dbReference>
<dbReference type="Gene3D" id="3.30.420.10">
    <property type="entry name" value="Ribonuclease H-like superfamily/Ribonuclease H"/>
    <property type="match status" value="1"/>
</dbReference>
<dbReference type="AlphaFoldDB" id="A0A821WRE9"/>
<dbReference type="Proteomes" id="UP000663838">
    <property type="component" value="Unassembled WGS sequence"/>
</dbReference>
<dbReference type="EMBL" id="CAJOBS010008687">
    <property type="protein sequence ID" value="CAF4931106.1"/>
    <property type="molecule type" value="Genomic_DNA"/>
</dbReference>
<evidence type="ECO:0000259" key="1">
    <source>
        <dbReference type="PROSITE" id="PS50994"/>
    </source>
</evidence>
<comment type="caution">
    <text evidence="2">The sequence shown here is derived from an EMBL/GenBank/DDBJ whole genome shotgun (WGS) entry which is preliminary data.</text>
</comment>
<protein>
    <recommendedName>
        <fullName evidence="1">Integrase catalytic domain-containing protein</fullName>
    </recommendedName>
</protein>
<dbReference type="InterPro" id="IPR001584">
    <property type="entry name" value="Integrase_cat-core"/>
</dbReference>
<organism evidence="2 3">
    <name type="scientific">Rotaria socialis</name>
    <dbReference type="NCBI Taxonomy" id="392032"/>
    <lineage>
        <taxon>Eukaryota</taxon>
        <taxon>Metazoa</taxon>
        <taxon>Spiralia</taxon>
        <taxon>Gnathifera</taxon>
        <taxon>Rotifera</taxon>
        <taxon>Eurotatoria</taxon>
        <taxon>Bdelloidea</taxon>
        <taxon>Philodinida</taxon>
        <taxon>Philodinidae</taxon>
        <taxon>Rotaria</taxon>
    </lineage>
</organism>
<dbReference type="InterPro" id="IPR036397">
    <property type="entry name" value="RNaseH_sf"/>
</dbReference>